<dbReference type="Gene3D" id="3.30.750.44">
    <property type="match status" value="1"/>
</dbReference>
<dbReference type="Gene3D" id="2.30.42.10">
    <property type="match status" value="1"/>
</dbReference>
<dbReference type="CDD" id="cd06782">
    <property type="entry name" value="cpPDZ_CPP-like"/>
    <property type="match status" value="1"/>
</dbReference>
<dbReference type="Proteomes" id="UP000660861">
    <property type="component" value="Unassembled WGS sequence"/>
</dbReference>
<dbReference type="Pfam" id="PF17820">
    <property type="entry name" value="PDZ_6"/>
    <property type="match status" value="1"/>
</dbReference>
<evidence type="ECO:0000256" key="2">
    <source>
        <dbReference type="ARBA" id="ARBA00022670"/>
    </source>
</evidence>
<keyword evidence="4 5" id="KW-0720">Serine protease</keyword>
<dbReference type="GO" id="GO:0004175">
    <property type="term" value="F:endopeptidase activity"/>
    <property type="evidence" value="ECO:0007669"/>
    <property type="project" value="TreeGrafter"/>
</dbReference>
<organism evidence="9 10">
    <name type="scientific">Zongyangia hominis</name>
    <dbReference type="NCBI Taxonomy" id="2763677"/>
    <lineage>
        <taxon>Bacteria</taxon>
        <taxon>Bacillati</taxon>
        <taxon>Bacillota</taxon>
        <taxon>Clostridia</taxon>
        <taxon>Eubacteriales</taxon>
        <taxon>Oscillospiraceae</taxon>
        <taxon>Zongyangia</taxon>
    </lineage>
</organism>
<accession>A0A926EEJ9</accession>
<dbReference type="EMBL" id="JACRTC010000006">
    <property type="protein sequence ID" value="MBC8571009.1"/>
    <property type="molecule type" value="Genomic_DNA"/>
</dbReference>
<evidence type="ECO:0000256" key="4">
    <source>
        <dbReference type="ARBA" id="ARBA00022825"/>
    </source>
</evidence>
<feature type="domain" description="PDZ" evidence="8">
    <location>
        <begin position="95"/>
        <end position="177"/>
    </location>
</feature>
<dbReference type="GO" id="GO:0007165">
    <property type="term" value="P:signal transduction"/>
    <property type="evidence" value="ECO:0007669"/>
    <property type="project" value="TreeGrafter"/>
</dbReference>
<dbReference type="GO" id="GO:0030288">
    <property type="term" value="C:outer membrane-bounded periplasmic space"/>
    <property type="evidence" value="ECO:0007669"/>
    <property type="project" value="TreeGrafter"/>
</dbReference>
<name>A0A926EEJ9_9FIRM</name>
<dbReference type="InterPro" id="IPR004447">
    <property type="entry name" value="Peptidase_S41A"/>
</dbReference>
<proteinExistence type="inferred from homology"/>
<evidence type="ECO:0000313" key="9">
    <source>
        <dbReference type="EMBL" id="MBC8571009.1"/>
    </source>
</evidence>
<feature type="region of interest" description="Disordered" evidence="6">
    <location>
        <begin position="400"/>
        <end position="437"/>
    </location>
</feature>
<evidence type="ECO:0000256" key="6">
    <source>
        <dbReference type="SAM" id="MobiDB-lite"/>
    </source>
</evidence>
<feature type="transmembrane region" description="Helical" evidence="7">
    <location>
        <begin position="7"/>
        <end position="28"/>
    </location>
</feature>
<keyword evidence="7" id="KW-0812">Transmembrane</keyword>
<gene>
    <name evidence="9" type="ORF">H8709_09235</name>
</gene>
<dbReference type="AlphaFoldDB" id="A0A926EEJ9"/>
<keyword evidence="10" id="KW-1185">Reference proteome</keyword>
<keyword evidence="7" id="KW-0472">Membrane</keyword>
<dbReference type="InterPro" id="IPR005151">
    <property type="entry name" value="Tail-specific_protease"/>
</dbReference>
<comment type="similarity">
    <text evidence="1 5">Belongs to the peptidase S41A family.</text>
</comment>
<dbReference type="PANTHER" id="PTHR32060:SF30">
    <property type="entry name" value="CARBOXY-TERMINAL PROCESSING PROTEASE CTPA"/>
    <property type="match status" value="1"/>
</dbReference>
<dbReference type="SMART" id="SM00228">
    <property type="entry name" value="PDZ"/>
    <property type="match status" value="1"/>
</dbReference>
<dbReference type="RefSeq" id="WP_262398099.1">
    <property type="nucleotide sequence ID" value="NZ_JACRTC010000006.1"/>
</dbReference>
<feature type="compositionally biased region" description="Low complexity" evidence="6">
    <location>
        <begin position="410"/>
        <end position="437"/>
    </location>
</feature>
<dbReference type="NCBIfam" id="TIGR00225">
    <property type="entry name" value="prc"/>
    <property type="match status" value="1"/>
</dbReference>
<dbReference type="PANTHER" id="PTHR32060">
    <property type="entry name" value="TAIL-SPECIFIC PROTEASE"/>
    <property type="match status" value="1"/>
</dbReference>
<dbReference type="PROSITE" id="PS50106">
    <property type="entry name" value="PDZ"/>
    <property type="match status" value="1"/>
</dbReference>
<dbReference type="InterPro" id="IPR001478">
    <property type="entry name" value="PDZ"/>
</dbReference>
<dbReference type="GO" id="GO:0006508">
    <property type="term" value="P:proteolysis"/>
    <property type="evidence" value="ECO:0007669"/>
    <property type="project" value="UniProtKB-KW"/>
</dbReference>
<evidence type="ECO:0000259" key="8">
    <source>
        <dbReference type="PROSITE" id="PS50106"/>
    </source>
</evidence>
<dbReference type="InterPro" id="IPR036034">
    <property type="entry name" value="PDZ_sf"/>
</dbReference>
<evidence type="ECO:0000256" key="5">
    <source>
        <dbReference type="RuleBase" id="RU004404"/>
    </source>
</evidence>
<dbReference type="SUPFAM" id="SSF50156">
    <property type="entry name" value="PDZ domain-like"/>
    <property type="match status" value="1"/>
</dbReference>
<evidence type="ECO:0000256" key="3">
    <source>
        <dbReference type="ARBA" id="ARBA00022801"/>
    </source>
</evidence>
<dbReference type="GO" id="GO:0008236">
    <property type="term" value="F:serine-type peptidase activity"/>
    <property type="evidence" value="ECO:0007669"/>
    <property type="project" value="UniProtKB-KW"/>
</dbReference>
<dbReference type="CDD" id="cd07560">
    <property type="entry name" value="Peptidase_S41_CPP"/>
    <property type="match status" value="1"/>
</dbReference>
<keyword evidence="3 5" id="KW-0378">Hydrolase</keyword>
<protein>
    <submittedName>
        <fullName evidence="9">S41 family peptidase</fullName>
    </submittedName>
</protein>
<dbReference type="SUPFAM" id="SSF52096">
    <property type="entry name" value="ClpP/crotonase"/>
    <property type="match status" value="1"/>
</dbReference>
<comment type="caution">
    <text evidence="9">The sequence shown here is derived from an EMBL/GenBank/DDBJ whole genome shotgun (WGS) entry which is preliminary data.</text>
</comment>
<evidence type="ECO:0000256" key="7">
    <source>
        <dbReference type="SAM" id="Phobius"/>
    </source>
</evidence>
<keyword evidence="7" id="KW-1133">Transmembrane helix</keyword>
<dbReference type="Gene3D" id="3.90.226.10">
    <property type="entry name" value="2-enoyl-CoA Hydratase, Chain A, domain 1"/>
    <property type="match status" value="1"/>
</dbReference>
<dbReference type="SMART" id="SM00245">
    <property type="entry name" value="TSPc"/>
    <property type="match status" value="1"/>
</dbReference>
<dbReference type="InterPro" id="IPR041489">
    <property type="entry name" value="PDZ_6"/>
</dbReference>
<reference evidence="9" key="1">
    <citation type="submission" date="2020-08" db="EMBL/GenBank/DDBJ databases">
        <title>Genome public.</title>
        <authorList>
            <person name="Liu C."/>
            <person name="Sun Q."/>
        </authorList>
    </citation>
    <scope>NUCLEOTIDE SEQUENCE</scope>
    <source>
        <strain evidence="9">NSJ-54</strain>
    </source>
</reference>
<evidence type="ECO:0000313" key="10">
    <source>
        <dbReference type="Proteomes" id="UP000660861"/>
    </source>
</evidence>
<keyword evidence="2 5" id="KW-0645">Protease</keyword>
<dbReference type="InterPro" id="IPR029045">
    <property type="entry name" value="ClpP/crotonase-like_dom_sf"/>
</dbReference>
<sequence>MSKKISLGAAITFMIITAAVTFCIAMVFSMNNFNEKVHNVKEREAMYEKIAEVDRIVRQNYSGDIDETQLTDALAKSYIEGVGDKYGTYLSAKEYKALKESLEGKRVDVGAVFEINNGYLRVTQVYDDSPAQSAGLKVGDIVVKIDDTDLTMNNISDAAELIKGDAGTTVTLVVRRDNTDEPLEMTRRSVEIPTVESRLIGDKGYIRITTFNDVTPDQFDRALNSMLNGGAKSLIFDVRDNGGGTIDAAAKMLDRLLPEGPIVSAVYKNGKTEVLATSDRISIDSVPMVVLTNEKTASAAELFAQALKDYSVAKVVGTTTFGKGKMQQLFTLNDGSAINLTVADFLPPVSGSFDGVGVKPDYEVALKLEQGQSFTDLEEGEDSQLIRAIALLESMAQNQGIDEIIPPATQQDDSSSQSESSSESSSQSESSSEDQAA</sequence>
<dbReference type="Pfam" id="PF03572">
    <property type="entry name" value="Peptidase_S41"/>
    <property type="match status" value="1"/>
</dbReference>
<evidence type="ECO:0000256" key="1">
    <source>
        <dbReference type="ARBA" id="ARBA00009179"/>
    </source>
</evidence>